<sequence>MDASVASCTNAVKTHDNISFSANVKTTAALTTDGSLLYAINKSGSTGEMCYPPARTSSLASWDNSGVFPEGLRQFVAFSNPRRRSLGITVHRLSTLVSSHVQLARCMSVEDRQEALIAHVCPAQIARLLPVDSKTKSRVRGLEAAGKKGLQQGASCGARRSPSWHDPPRCQ</sequence>
<keyword evidence="3" id="KW-1185">Reference proteome</keyword>
<dbReference type="GeneID" id="63818884"/>
<dbReference type="AlphaFoldDB" id="A0A165DD81"/>
<dbReference type="Proteomes" id="UP000076871">
    <property type="component" value="Unassembled WGS sequence"/>
</dbReference>
<evidence type="ECO:0000313" key="2">
    <source>
        <dbReference type="EMBL" id="KZT04612.1"/>
    </source>
</evidence>
<accession>A0A165DD81</accession>
<proteinExistence type="predicted"/>
<name>A0A165DD81_9APHY</name>
<dbReference type="EMBL" id="KV427635">
    <property type="protein sequence ID" value="KZT04612.1"/>
    <property type="molecule type" value="Genomic_DNA"/>
</dbReference>
<organism evidence="2 3">
    <name type="scientific">Laetiporus sulphureus 93-53</name>
    <dbReference type="NCBI Taxonomy" id="1314785"/>
    <lineage>
        <taxon>Eukaryota</taxon>
        <taxon>Fungi</taxon>
        <taxon>Dikarya</taxon>
        <taxon>Basidiomycota</taxon>
        <taxon>Agaricomycotina</taxon>
        <taxon>Agaricomycetes</taxon>
        <taxon>Polyporales</taxon>
        <taxon>Laetiporus</taxon>
    </lineage>
</organism>
<protein>
    <submittedName>
        <fullName evidence="2">Uncharacterized protein</fullName>
    </submittedName>
</protein>
<gene>
    <name evidence="2" type="ORF">LAESUDRAFT_288405</name>
</gene>
<dbReference type="InParanoid" id="A0A165DD81"/>
<evidence type="ECO:0000313" key="3">
    <source>
        <dbReference type="Proteomes" id="UP000076871"/>
    </source>
</evidence>
<feature type="region of interest" description="Disordered" evidence="1">
    <location>
        <begin position="139"/>
        <end position="171"/>
    </location>
</feature>
<evidence type="ECO:0000256" key="1">
    <source>
        <dbReference type="SAM" id="MobiDB-lite"/>
    </source>
</evidence>
<reference evidence="2 3" key="1">
    <citation type="journal article" date="2016" name="Mol. Biol. Evol.">
        <title>Comparative Genomics of Early-Diverging Mushroom-Forming Fungi Provides Insights into the Origins of Lignocellulose Decay Capabilities.</title>
        <authorList>
            <person name="Nagy L.G."/>
            <person name="Riley R."/>
            <person name="Tritt A."/>
            <person name="Adam C."/>
            <person name="Daum C."/>
            <person name="Floudas D."/>
            <person name="Sun H."/>
            <person name="Yadav J.S."/>
            <person name="Pangilinan J."/>
            <person name="Larsson K.H."/>
            <person name="Matsuura K."/>
            <person name="Barry K."/>
            <person name="Labutti K."/>
            <person name="Kuo R."/>
            <person name="Ohm R.A."/>
            <person name="Bhattacharya S.S."/>
            <person name="Shirouzu T."/>
            <person name="Yoshinaga Y."/>
            <person name="Martin F.M."/>
            <person name="Grigoriev I.V."/>
            <person name="Hibbett D.S."/>
        </authorList>
    </citation>
    <scope>NUCLEOTIDE SEQUENCE [LARGE SCALE GENOMIC DNA]</scope>
    <source>
        <strain evidence="2 3">93-53</strain>
    </source>
</reference>
<dbReference type="RefSeq" id="XP_040762352.1">
    <property type="nucleotide sequence ID" value="XM_040901853.1"/>
</dbReference>